<accession>A0A841M2X9</accession>
<evidence type="ECO:0000313" key="3">
    <source>
        <dbReference type="Proteomes" id="UP000555393"/>
    </source>
</evidence>
<reference evidence="2 3" key="1">
    <citation type="submission" date="2020-08" db="EMBL/GenBank/DDBJ databases">
        <title>Genomic Encyclopedia of Type Strains, Phase IV (KMG-IV): sequencing the most valuable type-strain genomes for metagenomic binning, comparative biology and taxonomic classification.</title>
        <authorList>
            <person name="Goeker M."/>
        </authorList>
    </citation>
    <scope>NUCLEOTIDE SEQUENCE [LARGE SCALE GENOMIC DNA]</scope>
    <source>
        <strain evidence="2 3">DSM 22336</strain>
    </source>
</reference>
<feature type="chain" id="PRO_5032520726" description="Secreted protein" evidence="1">
    <location>
        <begin position="26"/>
        <end position="90"/>
    </location>
</feature>
<feature type="signal peptide" evidence="1">
    <location>
        <begin position="1"/>
        <end position="25"/>
    </location>
</feature>
<dbReference type="AlphaFoldDB" id="A0A841M2X9"/>
<sequence length="90" mass="9777">MKRKQLTKLAIASALLIASLPQAFAYSIHVNDGVYVIECKNGVTSQGSHLQVTHAQAEYFCRVRGSSIKKKDVAPKAQVQPNKKAIAPSK</sequence>
<keyword evidence="1" id="KW-0732">Signal</keyword>
<evidence type="ECO:0008006" key="4">
    <source>
        <dbReference type="Google" id="ProtNLM"/>
    </source>
</evidence>
<dbReference type="Proteomes" id="UP000555393">
    <property type="component" value="Unassembled WGS sequence"/>
</dbReference>
<dbReference type="RefSeq" id="WP_184224132.1">
    <property type="nucleotide sequence ID" value="NZ_JACIIU010000017.1"/>
</dbReference>
<evidence type="ECO:0000256" key="1">
    <source>
        <dbReference type="SAM" id="SignalP"/>
    </source>
</evidence>
<keyword evidence="3" id="KW-1185">Reference proteome</keyword>
<organism evidence="2 3">
    <name type="scientific">Paenochrobactrum gallinarii</name>
    <dbReference type="NCBI Taxonomy" id="643673"/>
    <lineage>
        <taxon>Bacteria</taxon>
        <taxon>Pseudomonadati</taxon>
        <taxon>Pseudomonadota</taxon>
        <taxon>Alphaproteobacteria</taxon>
        <taxon>Hyphomicrobiales</taxon>
        <taxon>Brucellaceae</taxon>
        <taxon>Paenochrobactrum</taxon>
    </lineage>
</organism>
<comment type="caution">
    <text evidence="2">The sequence shown here is derived from an EMBL/GenBank/DDBJ whole genome shotgun (WGS) entry which is preliminary data.</text>
</comment>
<name>A0A841M2X9_9HYPH</name>
<evidence type="ECO:0000313" key="2">
    <source>
        <dbReference type="EMBL" id="MBB6262129.1"/>
    </source>
</evidence>
<protein>
    <recommendedName>
        <fullName evidence="4">Secreted protein</fullName>
    </recommendedName>
</protein>
<gene>
    <name evidence="2" type="ORF">FHS77_002697</name>
</gene>
<dbReference type="EMBL" id="JACIIU010000017">
    <property type="protein sequence ID" value="MBB6262129.1"/>
    <property type="molecule type" value="Genomic_DNA"/>
</dbReference>
<proteinExistence type="predicted"/>